<comment type="caution">
    <text evidence="1">The sequence shown here is derived from an EMBL/GenBank/DDBJ whole genome shotgun (WGS) entry which is preliminary data.</text>
</comment>
<dbReference type="EMBL" id="JAAHFQ010000041">
    <property type="protein sequence ID" value="NER26668.1"/>
    <property type="molecule type" value="Genomic_DNA"/>
</dbReference>
<gene>
    <name evidence="1" type="ORF">F6J89_03310</name>
</gene>
<protein>
    <submittedName>
        <fullName evidence="1">Uncharacterized protein</fullName>
    </submittedName>
</protein>
<name>A0A6B3NBW9_9CYAN</name>
<evidence type="ECO:0000313" key="1">
    <source>
        <dbReference type="EMBL" id="NER26668.1"/>
    </source>
</evidence>
<reference evidence="1" key="1">
    <citation type="submission" date="2019-11" db="EMBL/GenBank/DDBJ databases">
        <title>Genomic insights into an expanded diversity of filamentous marine cyanobacteria reveals the extraordinary biosynthetic potential of Moorea and Okeania.</title>
        <authorList>
            <person name="Ferreira Leao T."/>
            <person name="Wang M."/>
            <person name="Moss N."/>
            <person name="Da Silva R."/>
            <person name="Sanders J."/>
            <person name="Nurk S."/>
            <person name="Gurevich A."/>
            <person name="Humphrey G."/>
            <person name="Reher R."/>
            <person name="Zhu Q."/>
            <person name="Belda-Ferre P."/>
            <person name="Glukhov E."/>
            <person name="Rex R."/>
            <person name="Dorrestein P.C."/>
            <person name="Knight R."/>
            <person name="Pevzner P."/>
            <person name="Gerwick W.H."/>
            <person name="Gerwick L."/>
        </authorList>
    </citation>
    <scope>NUCLEOTIDE SEQUENCE</scope>
    <source>
        <strain evidence="1">SIO1C4</strain>
    </source>
</reference>
<sequence>MLRNITTLLKQQKFLRNNGNLKSISVTKLCNNGAFPRHQILGEENPQSGGKS</sequence>
<organism evidence="1">
    <name type="scientific">Symploca sp. SIO1C4</name>
    <dbReference type="NCBI Taxonomy" id="2607765"/>
    <lineage>
        <taxon>Bacteria</taxon>
        <taxon>Bacillati</taxon>
        <taxon>Cyanobacteriota</taxon>
        <taxon>Cyanophyceae</taxon>
        <taxon>Coleofasciculales</taxon>
        <taxon>Coleofasciculaceae</taxon>
        <taxon>Symploca</taxon>
    </lineage>
</organism>
<accession>A0A6B3NBW9</accession>
<dbReference type="AlphaFoldDB" id="A0A6B3NBW9"/>
<proteinExistence type="predicted"/>